<keyword evidence="2" id="KW-0597">Phosphoprotein</keyword>
<dbReference type="Gene3D" id="3.30.565.10">
    <property type="entry name" value="Histidine kinase-like ATPase, C-terminal domain"/>
    <property type="match status" value="1"/>
</dbReference>
<protein>
    <submittedName>
        <fullName evidence="4">SpoIIE family protein phosphatase</fullName>
    </submittedName>
</protein>
<dbReference type="Pfam" id="PF07228">
    <property type="entry name" value="SpoIIE"/>
    <property type="match status" value="1"/>
</dbReference>
<sequence length="585" mass="63708">MADSGAQKSRPIRCLVVDDERMNREVVIANLRAAGYETVAAEDGQQAWLTANAAPDDFDVILLDRRMPRMDGMELLAKLKGDDRLRHIPVIMQTAQASAEDVVEGIKAGVYYYLAKPLDRKLLLSVTAAAIEEHQRFLRLRDDVARRTTAIILMDEGVFRFRTLAEANNLAVSLARACPRSSHLVVGLSEIFTNAIEHGNLGITFEEKAQLLAEKRWRKQVDALLDAPQNRDKRVTVTFRRLACEVRITVRDEGKGFDWRRYMELDQARAFAVHGRGIAMARQLSFDSLEYQDPGNQVTCVIRVGDGDLAGQPCGALSVAEEAPRSAAVAALAGAAPAAANDEMAVARSMQAELLPPQAELAWLARRYGVHVTGFFETSCSLGGDIWGLDPLDDHRFILWLADFSGHGVTAALNTFRLHTLLEHTTEDRDRPAVFLSELNQRLIGLLPKGQYATMLYGVVDVRERRFTYAAAAAPRPVVAIPGQPAVPGDGSGLPLGVARSALYVERSLDLPPGSVLFLASDALPESPSETGKKLGQGGVADLVAEVVSARAGQVDVDAILAPFLATVARPLRDDLTAVCCRMAD</sequence>
<feature type="modified residue" description="4-aspartylphosphate" evidence="2">
    <location>
        <position position="64"/>
    </location>
</feature>
<dbReference type="Gene3D" id="3.40.50.2300">
    <property type="match status" value="1"/>
</dbReference>
<dbReference type="SMART" id="SM00331">
    <property type="entry name" value="PP2C_SIG"/>
    <property type="match status" value="1"/>
</dbReference>
<dbReference type="EMBL" id="JAAIYP010000038">
    <property type="protein sequence ID" value="NFV80666.1"/>
    <property type="molecule type" value="Genomic_DNA"/>
</dbReference>
<dbReference type="InterPro" id="IPR011006">
    <property type="entry name" value="CheY-like_superfamily"/>
</dbReference>
<dbReference type="SMART" id="SM00448">
    <property type="entry name" value="REC"/>
    <property type="match status" value="1"/>
</dbReference>
<proteinExistence type="predicted"/>
<dbReference type="GO" id="GO:0000160">
    <property type="term" value="P:phosphorelay signal transduction system"/>
    <property type="evidence" value="ECO:0007669"/>
    <property type="project" value="InterPro"/>
</dbReference>
<keyword evidence="5" id="KW-1185">Reference proteome</keyword>
<name>A0A7C9UUZ5_9PROT</name>
<dbReference type="PANTHER" id="PTHR43156:SF9">
    <property type="entry name" value="HAMP DOMAIN-CONTAINING PROTEIN"/>
    <property type="match status" value="1"/>
</dbReference>
<dbReference type="Pfam" id="PF00072">
    <property type="entry name" value="Response_reg"/>
    <property type="match status" value="1"/>
</dbReference>
<evidence type="ECO:0000256" key="1">
    <source>
        <dbReference type="ARBA" id="ARBA00022801"/>
    </source>
</evidence>
<dbReference type="InterPro" id="IPR003594">
    <property type="entry name" value="HATPase_dom"/>
</dbReference>
<dbReference type="PANTHER" id="PTHR43156">
    <property type="entry name" value="STAGE II SPORULATION PROTEIN E-RELATED"/>
    <property type="match status" value="1"/>
</dbReference>
<dbReference type="GO" id="GO:0016791">
    <property type="term" value="F:phosphatase activity"/>
    <property type="evidence" value="ECO:0007669"/>
    <property type="project" value="TreeGrafter"/>
</dbReference>
<evidence type="ECO:0000313" key="5">
    <source>
        <dbReference type="Proteomes" id="UP000480684"/>
    </source>
</evidence>
<evidence type="ECO:0000259" key="3">
    <source>
        <dbReference type="PROSITE" id="PS50110"/>
    </source>
</evidence>
<reference evidence="4 5" key="1">
    <citation type="submission" date="2020-02" db="EMBL/GenBank/DDBJ databases">
        <authorList>
            <person name="Dziuba M."/>
            <person name="Kuznetsov B."/>
            <person name="Mardanov A."/>
            <person name="Ravin N."/>
            <person name="Grouzdev D."/>
        </authorList>
    </citation>
    <scope>NUCLEOTIDE SEQUENCE [LARGE SCALE GENOMIC DNA]</scope>
    <source>
        <strain evidence="4 5">SpK</strain>
    </source>
</reference>
<dbReference type="AlphaFoldDB" id="A0A7C9UUZ5"/>
<dbReference type="SUPFAM" id="SSF55874">
    <property type="entry name" value="ATPase domain of HSP90 chaperone/DNA topoisomerase II/histidine kinase"/>
    <property type="match status" value="1"/>
</dbReference>
<dbReference type="RefSeq" id="WP_163679339.1">
    <property type="nucleotide sequence ID" value="NZ_JAAIYP010000038.1"/>
</dbReference>
<keyword evidence="1" id="KW-0378">Hydrolase</keyword>
<dbReference type="CDD" id="cd16936">
    <property type="entry name" value="HATPase_RsbW-like"/>
    <property type="match status" value="1"/>
</dbReference>
<dbReference type="Pfam" id="PF13581">
    <property type="entry name" value="HATPase_c_2"/>
    <property type="match status" value="1"/>
</dbReference>
<dbReference type="InterPro" id="IPR052016">
    <property type="entry name" value="Bact_Sigma-Reg"/>
</dbReference>
<dbReference type="PROSITE" id="PS50110">
    <property type="entry name" value="RESPONSE_REGULATORY"/>
    <property type="match status" value="1"/>
</dbReference>
<dbReference type="InterPro" id="IPR036457">
    <property type="entry name" value="PPM-type-like_dom_sf"/>
</dbReference>
<dbReference type="Gene3D" id="3.60.40.10">
    <property type="entry name" value="PPM-type phosphatase domain"/>
    <property type="match status" value="1"/>
</dbReference>
<dbReference type="InterPro" id="IPR001789">
    <property type="entry name" value="Sig_transdc_resp-reg_receiver"/>
</dbReference>
<comment type="caution">
    <text evidence="4">The sequence shown here is derived from an EMBL/GenBank/DDBJ whole genome shotgun (WGS) entry which is preliminary data.</text>
</comment>
<accession>A0A7C9UUZ5</accession>
<organism evidence="4 5">
    <name type="scientific">Magnetospirillum aberrantis SpK</name>
    <dbReference type="NCBI Taxonomy" id="908842"/>
    <lineage>
        <taxon>Bacteria</taxon>
        <taxon>Pseudomonadati</taxon>
        <taxon>Pseudomonadota</taxon>
        <taxon>Alphaproteobacteria</taxon>
        <taxon>Rhodospirillales</taxon>
        <taxon>Rhodospirillaceae</taxon>
        <taxon>Magnetospirillum</taxon>
    </lineage>
</organism>
<dbReference type="Proteomes" id="UP000480684">
    <property type="component" value="Unassembled WGS sequence"/>
</dbReference>
<dbReference type="InterPro" id="IPR001932">
    <property type="entry name" value="PPM-type_phosphatase-like_dom"/>
</dbReference>
<dbReference type="InterPro" id="IPR036890">
    <property type="entry name" value="HATPase_C_sf"/>
</dbReference>
<feature type="domain" description="Response regulatory" evidence="3">
    <location>
        <begin position="13"/>
        <end position="131"/>
    </location>
</feature>
<evidence type="ECO:0000313" key="4">
    <source>
        <dbReference type="EMBL" id="NFV80666.1"/>
    </source>
</evidence>
<dbReference type="SUPFAM" id="SSF52172">
    <property type="entry name" value="CheY-like"/>
    <property type="match status" value="1"/>
</dbReference>
<evidence type="ECO:0000256" key="2">
    <source>
        <dbReference type="PROSITE-ProRule" id="PRU00169"/>
    </source>
</evidence>
<gene>
    <name evidence="4" type="ORF">G4223_11160</name>
</gene>